<dbReference type="Proteomes" id="UP000005714">
    <property type="component" value="Unassembled WGS sequence"/>
</dbReference>
<feature type="region of interest" description="Disordered" evidence="1">
    <location>
        <begin position="75"/>
        <end position="140"/>
    </location>
</feature>
<feature type="transmembrane region" description="Helical" evidence="2">
    <location>
        <begin position="42"/>
        <end position="66"/>
    </location>
</feature>
<dbReference type="STRING" id="585530.HMPREF0183_1755"/>
<reference evidence="3 4" key="1">
    <citation type="submission" date="2010-04" db="EMBL/GenBank/DDBJ databases">
        <authorList>
            <person name="Qin X."/>
            <person name="Bachman B."/>
            <person name="Battles P."/>
            <person name="Bell A."/>
            <person name="Bess C."/>
            <person name="Bickham C."/>
            <person name="Chaboub L."/>
            <person name="Chen D."/>
            <person name="Coyle M."/>
            <person name="Deiros D.R."/>
            <person name="Dinh H."/>
            <person name="Forbes L."/>
            <person name="Fowler G."/>
            <person name="Francisco L."/>
            <person name="Fu Q."/>
            <person name="Gubbala S."/>
            <person name="Hale W."/>
            <person name="Han Y."/>
            <person name="Hemphill L."/>
            <person name="Highlander S.K."/>
            <person name="Hirani K."/>
            <person name="Hogues M."/>
            <person name="Jackson L."/>
            <person name="Jakkamsetti A."/>
            <person name="Javaid M."/>
            <person name="Jiang H."/>
            <person name="Korchina V."/>
            <person name="Kovar C."/>
            <person name="Lara F."/>
            <person name="Lee S."/>
            <person name="Mata R."/>
            <person name="Mathew T."/>
            <person name="Moen C."/>
            <person name="Morales K."/>
            <person name="Munidasa M."/>
            <person name="Nazareth L."/>
            <person name="Ngo R."/>
            <person name="Nguyen L."/>
            <person name="Okwuonu G."/>
            <person name="Ongeri F."/>
            <person name="Patil S."/>
            <person name="Petrosino J."/>
            <person name="Pham C."/>
            <person name="Pham P."/>
            <person name="Pu L.-L."/>
            <person name="Puazo M."/>
            <person name="Raj R."/>
            <person name="Reid J."/>
            <person name="Rouhana J."/>
            <person name="Saada N."/>
            <person name="Shang Y."/>
            <person name="Simmons D."/>
            <person name="Thornton R."/>
            <person name="Warren J."/>
            <person name="Weissenberger G."/>
            <person name="Zhang J."/>
            <person name="Zhang L."/>
            <person name="Zhou C."/>
            <person name="Zhu D."/>
            <person name="Muzny D."/>
            <person name="Worley K."/>
            <person name="Gibbs R."/>
        </authorList>
    </citation>
    <scope>NUCLEOTIDE SEQUENCE [LARGE SCALE GENOMIC DNA]</scope>
    <source>
        <strain evidence="3 4">ATCC 49030</strain>
    </source>
</reference>
<keyword evidence="2" id="KW-0812">Transmembrane</keyword>
<comment type="caution">
    <text evidence="3">The sequence shown here is derived from an EMBL/GenBank/DDBJ whole genome shotgun (WGS) entry which is preliminary data.</text>
</comment>
<gene>
    <name evidence="3" type="ORF">HMPREF0183_1755</name>
</gene>
<proteinExistence type="predicted"/>
<keyword evidence="2" id="KW-0472">Membrane</keyword>
<accession>D4YP95</accession>
<sequence length="250" mass="25095">MILGLAGILFGLLTGLPGAIMGMIGLKNVNNGEADNKGQALTGLIAGIITSIGGLIGGIIVVVLIATGALFSGGSGTTEPTSPQTQGGQEPGGNGGQNPGGQEPGGNGGQEPGGSNGGGSGGGNSSGKSPEIENGVNLGVRSKQTTAGKYTIPTEVQNKEYMFIEVVITNNSDSEYSLPYPIVSAELNGKQLERVTDVENQKKGALDWPSSLAPGEEAVYQTGFVASGADAKNVKVTVSLNGKKFDFTNG</sequence>
<keyword evidence="4" id="KW-1185">Reference proteome</keyword>
<protein>
    <recommendedName>
        <fullName evidence="5">DUF4190 domain-containing protein</fullName>
    </recommendedName>
</protein>
<name>D4YP95_9MICO</name>
<feature type="compositionally biased region" description="Gly residues" evidence="1">
    <location>
        <begin position="89"/>
        <end position="125"/>
    </location>
</feature>
<keyword evidence="2" id="KW-1133">Transmembrane helix</keyword>
<evidence type="ECO:0000313" key="4">
    <source>
        <dbReference type="Proteomes" id="UP000005714"/>
    </source>
</evidence>
<dbReference type="EMBL" id="ADNU01000048">
    <property type="protein sequence ID" value="EFG46907.1"/>
    <property type="molecule type" value="Genomic_DNA"/>
</dbReference>
<organism evidence="3 4">
    <name type="scientific">Brevibacterium mcbrellneri ATCC 49030</name>
    <dbReference type="NCBI Taxonomy" id="585530"/>
    <lineage>
        <taxon>Bacteria</taxon>
        <taxon>Bacillati</taxon>
        <taxon>Actinomycetota</taxon>
        <taxon>Actinomycetes</taxon>
        <taxon>Micrococcales</taxon>
        <taxon>Brevibacteriaceae</taxon>
        <taxon>Brevibacterium</taxon>
    </lineage>
</organism>
<evidence type="ECO:0000256" key="2">
    <source>
        <dbReference type="SAM" id="Phobius"/>
    </source>
</evidence>
<evidence type="ECO:0008006" key="5">
    <source>
        <dbReference type="Google" id="ProtNLM"/>
    </source>
</evidence>
<evidence type="ECO:0000256" key="1">
    <source>
        <dbReference type="SAM" id="MobiDB-lite"/>
    </source>
</evidence>
<dbReference type="AlphaFoldDB" id="D4YP95"/>
<evidence type="ECO:0000313" key="3">
    <source>
        <dbReference type="EMBL" id="EFG46907.1"/>
    </source>
</evidence>